<evidence type="ECO:0000256" key="2">
    <source>
        <dbReference type="ARBA" id="ARBA00022679"/>
    </source>
</evidence>
<comment type="cofactor">
    <cofactor evidence="1">
        <name>Zn(2+)</name>
        <dbReference type="ChEBI" id="CHEBI:29105"/>
    </cofactor>
</comment>
<reference evidence="5 6" key="1">
    <citation type="journal article" date="2016" name="Nat. Commun.">
        <title>Thousands of microbial genomes shed light on interconnected biogeochemical processes in an aquifer system.</title>
        <authorList>
            <person name="Anantharaman K."/>
            <person name="Brown C.T."/>
            <person name="Hug L.A."/>
            <person name="Sharon I."/>
            <person name="Castelle C.J."/>
            <person name="Probst A.J."/>
            <person name="Thomas B.C."/>
            <person name="Singh A."/>
            <person name="Wilkins M.J."/>
            <person name="Karaoz U."/>
            <person name="Brodie E.L."/>
            <person name="Williams K.H."/>
            <person name="Hubbard S.S."/>
            <person name="Banfield J.F."/>
        </authorList>
    </citation>
    <scope>NUCLEOTIDE SEQUENCE [LARGE SCALE GENOMIC DNA]</scope>
</reference>
<keyword evidence="2" id="KW-0808">Transferase</keyword>
<evidence type="ECO:0000313" key="5">
    <source>
        <dbReference type="EMBL" id="OGY29389.1"/>
    </source>
</evidence>
<dbReference type="Pfam" id="PF05853">
    <property type="entry name" value="BKACE"/>
    <property type="match status" value="1"/>
</dbReference>
<dbReference type="SUPFAM" id="SSF102114">
    <property type="entry name" value="Radical SAM enzymes"/>
    <property type="match status" value="1"/>
</dbReference>
<protein>
    <recommendedName>
        <fullName evidence="7">3-keto-5-aminohexanoate cleavage protein</fullName>
    </recommendedName>
</protein>
<dbReference type="Proteomes" id="UP000178068">
    <property type="component" value="Unassembled WGS sequence"/>
</dbReference>
<dbReference type="GO" id="GO:0043720">
    <property type="term" value="F:3-keto-5-aminohexanoate cleavage activity"/>
    <property type="evidence" value="ECO:0007669"/>
    <property type="project" value="InterPro"/>
</dbReference>
<organism evidence="5 6">
    <name type="scientific">Candidatus Woykebacteria bacterium RIFCSPHIGHO2_12_FULL_45_10</name>
    <dbReference type="NCBI Taxonomy" id="1802603"/>
    <lineage>
        <taxon>Bacteria</taxon>
        <taxon>Candidatus Woykeibacteriota</taxon>
    </lineage>
</organism>
<evidence type="ECO:0000313" key="6">
    <source>
        <dbReference type="Proteomes" id="UP000178068"/>
    </source>
</evidence>
<dbReference type="InterPro" id="IPR008567">
    <property type="entry name" value="BKACE"/>
</dbReference>
<dbReference type="PANTHER" id="PTHR37418:SF2">
    <property type="entry name" value="3-KETO-5-AMINOHEXANOATE CLEAVAGE ENZYME"/>
    <property type="match status" value="1"/>
</dbReference>
<dbReference type="InterPro" id="IPR058240">
    <property type="entry name" value="rSAM_sf"/>
</dbReference>
<accession>A0A1G1WNW5</accession>
<keyword evidence="4" id="KW-0862">Zinc</keyword>
<name>A0A1G1WNW5_9BACT</name>
<keyword evidence="3" id="KW-0479">Metal-binding</keyword>
<evidence type="ECO:0000256" key="1">
    <source>
        <dbReference type="ARBA" id="ARBA00001947"/>
    </source>
</evidence>
<proteinExistence type="predicted"/>
<evidence type="ECO:0000256" key="3">
    <source>
        <dbReference type="ARBA" id="ARBA00022723"/>
    </source>
</evidence>
<comment type="caution">
    <text evidence="5">The sequence shown here is derived from an EMBL/GenBank/DDBJ whole genome shotgun (WGS) entry which is preliminary data.</text>
</comment>
<evidence type="ECO:0000256" key="4">
    <source>
        <dbReference type="ARBA" id="ARBA00022833"/>
    </source>
</evidence>
<dbReference type="PANTHER" id="PTHR37418">
    <property type="entry name" value="3-KETO-5-AMINOHEXANOATE CLEAVAGE ENZYME-RELATED"/>
    <property type="match status" value="1"/>
</dbReference>
<dbReference type="STRING" id="1802603.A3F35_01510"/>
<dbReference type="GO" id="GO:0046872">
    <property type="term" value="F:metal ion binding"/>
    <property type="evidence" value="ECO:0007669"/>
    <property type="project" value="UniProtKB-KW"/>
</dbReference>
<evidence type="ECO:0008006" key="7">
    <source>
        <dbReference type="Google" id="ProtNLM"/>
    </source>
</evidence>
<dbReference type="InterPro" id="IPR013785">
    <property type="entry name" value="Aldolase_TIM"/>
</dbReference>
<dbReference type="AlphaFoldDB" id="A0A1G1WNW5"/>
<dbReference type="Gene3D" id="3.20.20.70">
    <property type="entry name" value="Aldolase class I"/>
    <property type="match status" value="1"/>
</dbReference>
<dbReference type="EMBL" id="MHCZ01000034">
    <property type="protein sequence ID" value="OGY29389.1"/>
    <property type="molecule type" value="Genomic_DNA"/>
</dbReference>
<sequence>MGKIIINLSPTGMVPTKEQNPHLPVTPKEIIQATLNCAKLGVSVVHLHPRDEDGKPTWRKEVFAKIIAGIRNKNPEIIINTTTSGRLWSEFEKRSECLDLVGDLKPDMASLTVGSLNFINQESINPPAMIERLAEKMREKAVKPEFEVFEPGMVHKAKHLLQKGIVKDEKPYFNIFLGSLGTSPLEPSAFSAFHAILPENAVWGVGGIGRFQLDANVLALSFGGNVRIGLEDNLYFDRDKKEPASNERLVERLTKIIESMKLPIASPKEAREILGI</sequence>
<gene>
    <name evidence="5" type="ORF">A3F35_01510</name>
</gene>